<evidence type="ECO:0000313" key="2">
    <source>
        <dbReference type="Proteomes" id="UP000030081"/>
    </source>
</evidence>
<name>A0AAN0W0T1_9VIBR</name>
<dbReference type="AlphaFoldDB" id="A0AAN0W0T1"/>
<dbReference type="EMBL" id="CP009618">
    <property type="protein sequence ID" value="AIW22041.1"/>
    <property type="molecule type" value="Genomic_DNA"/>
</dbReference>
<evidence type="ECO:0008006" key="3">
    <source>
        <dbReference type="Google" id="ProtNLM"/>
    </source>
</evidence>
<evidence type="ECO:0000313" key="1">
    <source>
        <dbReference type="EMBL" id="AIW22041.1"/>
    </source>
</evidence>
<accession>A0AAN0W0T1</accession>
<proteinExistence type="predicted"/>
<protein>
    <recommendedName>
        <fullName evidence="3">Capsid protein</fullName>
    </recommendedName>
</protein>
<gene>
    <name evidence="1" type="ORF">IX92_24030</name>
</gene>
<dbReference type="Proteomes" id="UP000030081">
    <property type="component" value="Chromosome 2"/>
</dbReference>
<keyword evidence="2" id="KW-1185">Reference proteome</keyword>
<sequence>MPINAIQQKAREIKRRVDSEITEKFLEVVAAPTEAAALRADAALRTKAGLNTNNIYYHYLKGGAALTKLDTGGHPTSDWDFQVMPDLATYTKWATGANPNAELDTVHDAMIEVLEDAAQALISGVGPNDVTVGMNTTMNNWLTGELLGIIENVVREETGLVGPITVAYRDNQSRCYQVGRDMRYLPEWDMRNHRLFNNNTQRIEFGLGDTVSHAMTNNISGLVYQAQCTPTIYVNHTIPGFLLYRLAIVYDFRITHGGNTEDIRFKSEVVDLSTPRMGNPESYISAKDEVTVLHDDQNGDFKIPGWRYMLFENLLLIGEIELGVSGSPHKEAKRKKRAAAAMYAIAGLNNNRANLKALGNAATIQEIPNQQNGTHRRGIIPQVKYDLLGKVNHFAASVNEQGPSGDVIGHINKAVEGNYDLAITGSGLQLTAACDQSNVNKLMKNLPNLKACILNPLTFSQVNTALSILLKPKSKKVNPNDKFKVVNDALLSAWLQLGSKDFFKNVDFPLGLVNLTVNTNAYNDIKGRAVDLKSKKFGTTNIHNVRVIETDDSKEILVSFNSQIQQGMNQRVLNQNNRAHTTYICFTLDDELDGNNPSNRYYEAVGDQNNGPWAALDSCVPYKLKSSNCEDLLGIYLQTIMLVQVRYPLMELYRQLKART</sequence>
<organism evidence="1 2">
    <name type="scientific">Vibrio coralliilyticus</name>
    <dbReference type="NCBI Taxonomy" id="190893"/>
    <lineage>
        <taxon>Bacteria</taxon>
        <taxon>Pseudomonadati</taxon>
        <taxon>Pseudomonadota</taxon>
        <taxon>Gammaproteobacteria</taxon>
        <taxon>Vibrionales</taxon>
        <taxon>Vibrionaceae</taxon>
        <taxon>Vibrio</taxon>
    </lineage>
</organism>
<dbReference type="RefSeq" id="WP_043010893.1">
    <property type="nucleotide sequence ID" value="NZ_CP009618.1"/>
</dbReference>
<dbReference type="KEGG" id="vcy:IX92_24030"/>
<reference evidence="1 2" key="1">
    <citation type="submission" date="2014-10" db="EMBL/GenBank/DDBJ databases">
        <title>The Complete Genome Sequence for the Shellfish Pathogen Vibrio coralliilyticus RE98 Isolated from a Shellfish Hatchery.</title>
        <authorList>
            <person name="Richards G.P."/>
            <person name="Bono J.L."/>
            <person name="Watson M.A."/>
            <person name="Needleman D.S."/>
        </authorList>
    </citation>
    <scope>NUCLEOTIDE SEQUENCE [LARGE SCALE GENOMIC DNA]</scope>
    <source>
        <strain evidence="1 2">RE98</strain>
    </source>
</reference>